<evidence type="ECO:0000313" key="4">
    <source>
        <dbReference type="Proteomes" id="UP001184150"/>
    </source>
</evidence>
<sequence>MHKRLGYGSGAAVTLDELPLGHDARIASVDWAALVPEEAQRLRALGFDEGAQVRLAYRGVFLGRDPLAIEIGRMTVALRRIHARAMHVEELAA</sequence>
<accession>A0ABU1MN94</accession>
<evidence type="ECO:0000256" key="1">
    <source>
        <dbReference type="ARBA" id="ARBA00023004"/>
    </source>
</evidence>
<dbReference type="EMBL" id="JAVDRD010000006">
    <property type="protein sequence ID" value="MDR6511633.1"/>
    <property type="molecule type" value="Genomic_DNA"/>
</dbReference>
<comment type="caution">
    <text evidence="3">The sequence shown here is derived from an EMBL/GenBank/DDBJ whole genome shotgun (WGS) entry which is preliminary data.</text>
</comment>
<dbReference type="SMART" id="SM00899">
    <property type="entry name" value="FeoA"/>
    <property type="match status" value="1"/>
</dbReference>
<dbReference type="Gene3D" id="2.30.30.90">
    <property type="match status" value="1"/>
</dbReference>
<dbReference type="InterPro" id="IPR007167">
    <property type="entry name" value="Fe-transptr_FeoA-like"/>
</dbReference>
<evidence type="ECO:0000313" key="3">
    <source>
        <dbReference type="EMBL" id="MDR6511633.1"/>
    </source>
</evidence>
<dbReference type="InterPro" id="IPR008988">
    <property type="entry name" value="Transcriptional_repressor_C"/>
</dbReference>
<name>A0ABU1MN94_9SPHN</name>
<feature type="domain" description="Ferrous iron transporter FeoA-like" evidence="2">
    <location>
        <begin position="13"/>
        <end position="90"/>
    </location>
</feature>
<keyword evidence="4" id="KW-1185">Reference proteome</keyword>
<dbReference type="SUPFAM" id="SSF50037">
    <property type="entry name" value="C-terminal domain of transcriptional repressors"/>
    <property type="match status" value="1"/>
</dbReference>
<protein>
    <submittedName>
        <fullName evidence="3">Ferrous iron transport protein A</fullName>
    </submittedName>
</protein>
<keyword evidence="1" id="KW-0408">Iron</keyword>
<evidence type="ECO:0000259" key="2">
    <source>
        <dbReference type="SMART" id="SM00899"/>
    </source>
</evidence>
<dbReference type="InterPro" id="IPR038157">
    <property type="entry name" value="FeoA_core_dom"/>
</dbReference>
<gene>
    <name evidence="3" type="ORF">J2792_002509</name>
</gene>
<reference evidence="3 4" key="1">
    <citation type="submission" date="2023-07" db="EMBL/GenBank/DDBJ databases">
        <title>Sorghum-associated microbial communities from plants grown in Nebraska, USA.</title>
        <authorList>
            <person name="Schachtman D."/>
        </authorList>
    </citation>
    <scope>NUCLEOTIDE SEQUENCE [LARGE SCALE GENOMIC DNA]</scope>
    <source>
        <strain evidence="3 4">DS1027</strain>
    </source>
</reference>
<organism evidence="3 4">
    <name type="scientific">Novosphingobium capsulatum</name>
    <dbReference type="NCBI Taxonomy" id="13688"/>
    <lineage>
        <taxon>Bacteria</taxon>
        <taxon>Pseudomonadati</taxon>
        <taxon>Pseudomonadota</taxon>
        <taxon>Alphaproteobacteria</taxon>
        <taxon>Sphingomonadales</taxon>
        <taxon>Sphingomonadaceae</taxon>
        <taxon>Novosphingobium</taxon>
    </lineage>
</organism>
<dbReference type="Proteomes" id="UP001184150">
    <property type="component" value="Unassembled WGS sequence"/>
</dbReference>
<dbReference type="Pfam" id="PF04023">
    <property type="entry name" value="FeoA"/>
    <property type="match status" value="1"/>
</dbReference>
<proteinExistence type="predicted"/>